<dbReference type="InterPro" id="IPR008475">
    <property type="entry name" value="PLipase_C_C"/>
</dbReference>
<dbReference type="EMBL" id="JAYMRP010000006">
    <property type="protein sequence ID" value="MFB8772850.1"/>
    <property type="molecule type" value="Genomic_DNA"/>
</dbReference>
<evidence type="ECO:0000256" key="1">
    <source>
        <dbReference type="ARBA" id="ARBA00022512"/>
    </source>
</evidence>
<accession>A0ABV5E7M5</accession>
<proteinExistence type="predicted"/>
<sequence>MGVTAGAGTAAAESGTTAARGGATATIGGLKTYGAAVVHTETGDLEVSAGLFEMSVEGGGTLQTYCVDLHNPTRKDARYHETPWSGTSLGTNEDAGRIRWILQHSYPQVNDLAALARKAGIRGGLTEQDAAAGTQVAIWRYSDGADVYAVDAEAEKLADYLEKKARGVGEPKASLTLDPPAVSGRPGERLGPVTVRTDADMVTVTPPANAVTSGVRIVDADGEPVTSARNGDRLFFDVPEDAADGTAELTLNASTTVPVGRAFASESRSQTQVLAGSSESTVSVKATATWAKTGAIPALSARKNCAEGGLDITASNVGDEPFTFDLMGIEHSIEAGETRTVTVPLREDQPYDLTMTGPGGFEKRFTGNLDCETQGVGTGITTQTLTEPTPTVSTPTDDLNLAATGSSNATPLIAGAAIAFVMIGGAALILVRRRNAP</sequence>
<keyword evidence="6" id="KW-1133">Transmembrane helix</keyword>
<dbReference type="InterPro" id="IPR023849">
    <property type="entry name" value="TQXA_dom"/>
</dbReference>
<keyword evidence="4" id="KW-0572">Peptidoglycan-anchor</keyword>
<keyword evidence="6" id="KW-0812">Transmembrane</keyword>
<dbReference type="NCBIfam" id="NF041528">
    <property type="entry name" value="strep_LAETG"/>
    <property type="match status" value="1"/>
</dbReference>
<dbReference type="Pfam" id="PF08341">
    <property type="entry name" value="TED"/>
    <property type="match status" value="1"/>
</dbReference>
<feature type="region of interest" description="Disordered" evidence="5">
    <location>
        <begin position="171"/>
        <end position="190"/>
    </location>
</feature>
<dbReference type="RefSeq" id="WP_376731974.1">
    <property type="nucleotide sequence ID" value="NZ_JAYMRP010000006.1"/>
</dbReference>
<evidence type="ECO:0000256" key="2">
    <source>
        <dbReference type="ARBA" id="ARBA00022525"/>
    </source>
</evidence>
<reference evidence="8 9" key="1">
    <citation type="submission" date="2024-01" db="EMBL/GenBank/DDBJ databases">
        <title>Genome mining of biosynthetic gene clusters to explore secondary metabolites of Streptomyces sp.</title>
        <authorList>
            <person name="Baig A."/>
            <person name="Ajitkumar Shintre N."/>
            <person name="Kumar H."/>
            <person name="Anbarasu A."/>
            <person name="Ramaiah S."/>
        </authorList>
    </citation>
    <scope>NUCLEOTIDE SEQUENCE [LARGE SCALE GENOMIC DNA]</scope>
    <source>
        <strain evidence="8 9">A57</strain>
    </source>
</reference>
<feature type="region of interest" description="Disordered" evidence="5">
    <location>
        <begin position="1"/>
        <end position="22"/>
    </location>
</feature>
<evidence type="ECO:0000313" key="8">
    <source>
        <dbReference type="EMBL" id="MFB8772850.1"/>
    </source>
</evidence>
<dbReference type="Pfam" id="PF05506">
    <property type="entry name" value="PLipase_C_C"/>
    <property type="match status" value="1"/>
</dbReference>
<protein>
    <submittedName>
        <fullName evidence="8">TQXA domain-containing protein</fullName>
    </submittedName>
</protein>
<feature type="transmembrane region" description="Helical" evidence="6">
    <location>
        <begin position="412"/>
        <end position="431"/>
    </location>
</feature>
<feature type="domain" description="Gram-positive cocci surface proteins LPxTG" evidence="7">
    <location>
        <begin position="401"/>
        <end position="437"/>
    </location>
</feature>
<evidence type="ECO:0000256" key="3">
    <source>
        <dbReference type="ARBA" id="ARBA00022729"/>
    </source>
</evidence>
<dbReference type="NCBIfam" id="TIGR03934">
    <property type="entry name" value="TQXA_dom"/>
    <property type="match status" value="1"/>
</dbReference>
<name>A0ABV5E7M5_9ACTN</name>
<keyword evidence="9" id="KW-1185">Reference proteome</keyword>
<keyword evidence="3" id="KW-0732">Signal</keyword>
<dbReference type="PROSITE" id="PS50847">
    <property type="entry name" value="GRAM_POS_ANCHORING"/>
    <property type="match status" value="1"/>
</dbReference>
<keyword evidence="6" id="KW-0472">Membrane</keyword>
<dbReference type="Gene3D" id="1.10.150.480">
    <property type="match status" value="1"/>
</dbReference>
<dbReference type="InterPro" id="IPR019931">
    <property type="entry name" value="LPXTG_anchor"/>
</dbReference>
<evidence type="ECO:0000259" key="7">
    <source>
        <dbReference type="PROSITE" id="PS50847"/>
    </source>
</evidence>
<dbReference type="InterPro" id="IPR013552">
    <property type="entry name" value="Thioester_dom"/>
</dbReference>
<dbReference type="NCBIfam" id="TIGR01167">
    <property type="entry name" value="LPXTG_anchor"/>
    <property type="match status" value="1"/>
</dbReference>
<evidence type="ECO:0000313" key="9">
    <source>
        <dbReference type="Proteomes" id="UP001585080"/>
    </source>
</evidence>
<comment type="caution">
    <text evidence="8">The sequence shown here is derived from an EMBL/GenBank/DDBJ whole genome shotgun (WGS) entry which is preliminary data.</text>
</comment>
<dbReference type="Proteomes" id="UP001585080">
    <property type="component" value="Unassembled WGS sequence"/>
</dbReference>
<evidence type="ECO:0000256" key="6">
    <source>
        <dbReference type="SAM" id="Phobius"/>
    </source>
</evidence>
<evidence type="ECO:0000256" key="4">
    <source>
        <dbReference type="ARBA" id="ARBA00023088"/>
    </source>
</evidence>
<keyword evidence="1" id="KW-0134">Cell wall</keyword>
<keyword evidence="2" id="KW-0964">Secreted</keyword>
<evidence type="ECO:0000256" key="5">
    <source>
        <dbReference type="SAM" id="MobiDB-lite"/>
    </source>
</evidence>
<gene>
    <name evidence="8" type="ORF">VSS16_08895</name>
</gene>
<organism evidence="8 9">
    <name type="scientific">Streptomyces broussonetiae</name>
    <dbReference type="NCBI Taxonomy" id="2686304"/>
    <lineage>
        <taxon>Bacteria</taxon>
        <taxon>Bacillati</taxon>
        <taxon>Actinomycetota</taxon>
        <taxon>Actinomycetes</taxon>
        <taxon>Kitasatosporales</taxon>
        <taxon>Streptomycetaceae</taxon>
        <taxon>Streptomyces</taxon>
    </lineage>
</organism>